<reference evidence="1 2" key="1">
    <citation type="submission" date="2018-11" db="EMBL/GenBank/DDBJ databases">
        <authorList>
            <consortium name="Pathogen Informatics"/>
        </authorList>
    </citation>
    <scope>NUCLEOTIDE SEQUENCE [LARGE SCALE GENOMIC DNA]</scope>
    <source>
        <strain>Denwood</strain>
        <strain evidence="2">Zambia</strain>
    </source>
</reference>
<name>A0A3P8FBS3_9TREM</name>
<keyword evidence="2" id="KW-1185">Reference proteome</keyword>
<evidence type="ECO:0000313" key="2">
    <source>
        <dbReference type="Proteomes" id="UP000269396"/>
    </source>
</evidence>
<dbReference type="Proteomes" id="UP000269396">
    <property type="component" value="Unassembled WGS sequence"/>
</dbReference>
<protein>
    <submittedName>
        <fullName evidence="1">Uncharacterized protein</fullName>
    </submittedName>
</protein>
<evidence type="ECO:0000313" key="1">
    <source>
        <dbReference type="EMBL" id="VDP55144.1"/>
    </source>
</evidence>
<accession>A0A3P8FBS3</accession>
<sequence length="43" mass="4899">MAPKSSVIMSVPVELYYEVFLTNLSVVNVCLNLMQLNIYIYSV</sequence>
<dbReference type="AlphaFoldDB" id="A0A3P8FBS3"/>
<organism evidence="1 2">
    <name type="scientific">Schistosoma mattheei</name>
    <dbReference type="NCBI Taxonomy" id="31246"/>
    <lineage>
        <taxon>Eukaryota</taxon>
        <taxon>Metazoa</taxon>
        <taxon>Spiralia</taxon>
        <taxon>Lophotrochozoa</taxon>
        <taxon>Platyhelminthes</taxon>
        <taxon>Trematoda</taxon>
        <taxon>Digenea</taxon>
        <taxon>Strigeidida</taxon>
        <taxon>Schistosomatoidea</taxon>
        <taxon>Schistosomatidae</taxon>
        <taxon>Schistosoma</taxon>
    </lineage>
</organism>
<gene>
    <name evidence="1" type="ORF">SMTD_LOCUS10589</name>
</gene>
<proteinExistence type="predicted"/>
<dbReference type="EMBL" id="UZAL01030708">
    <property type="protein sequence ID" value="VDP55144.1"/>
    <property type="molecule type" value="Genomic_DNA"/>
</dbReference>